<evidence type="ECO:0000313" key="2">
    <source>
        <dbReference type="EMBL" id="PSC75714.1"/>
    </source>
</evidence>
<feature type="transmembrane region" description="Helical" evidence="1">
    <location>
        <begin position="263"/>
        <end position="280"/>
    </location>
</feature>
<comment type="caution">
    <text evidence="2">The sequence shown here is derived from an EMBL/GenBank/DDBJ whole genome shotgun (WGS) entry which is preliminary data.</text>
</comment>
<dbReference type="EMBL" id="LHPF02000002">
    <property type="protein sequence ID" value="PSC75714.1"/>
    <property type="molecule type" value="Genomic_DNA"/>
</dbReference>
<dbReference type="STRING" id="554055.A0A2P6VNP4"/>
<dbReference type="PANTHER" id="PTHR12242:SF1">
    <property type="entry name" value="MYND-TYPE DOMAIN-CONTAINING PROTEIN"/>
    <property type="match status" value="1"/>
</dbReference>
<feature type="transmembrane region" description="Helical" evidence="1">
    <location>
        <begin position="327"/>
        <end position="349"/>
    </location>
</feature>
<organism evidence="2 3">
    <name type="scientific">Micractinium conductrix</name>
    <dbReference type="NCBI Taxonomy" id="554055"/>
    <lineage>
        <taxon>Eukaryota</taxon>
        <taxon>Viridiplantae</taxon>
        <taxon>Chlorophyta</taxon>
        <taxon>core chlorophytes</taxon>
        <taxon>Trebouxiophyceae</taxon>
        <taxon>Chlorellales</taxon>
        <taxon>Chlorellaceae</taxon>
        <taxon>Chlorella clade</taxon>
        <taxon>Micractinium</taxon>
    </lineage>
</organism>
<dbReference type="AlphaFoldDB" id="A0A2P6VNP4"/>
<name>A0A2P6VNP4_9CHLO</name>
<dbReference type="PANTHER" id="PTHR12242">
    <property type="entry name" value="OS02G0130600 PROTEIN-RELATED"/>
    <property type="match status" value="1"/>
</dbReference>
<feature type="transmembrane region" description="Helical" evidence="1">
    <location>
        <begin position="292"/>
        <end position="315"/>
    </location>
</feature>
<proteinExistence type="predicted"/>
<feature type="transmembrane region" description="Helical" evidence="1">
    <location>
        <begin position="229"/>
        <end position="251"/>
    </location>
</feature>
<dbReference type="OrthoDB" id="419711at2759"/>
<keyword evidence="3" id="KW-1185">Reference proteome</keyword>
<protein>
    <submittedName>
        <fullName evidence="2">Rolling stone</fullName>
    </submittedName>
</protein>
<evidence type="ECO:0000313" key="3">
    <source>
        <dbReference type="Proteomes" id="UP000239649"/>
    </source>
</evidence>
<feature type="transmembrane region" description="Helical" evidence="1">
    <location>
        <begin position="112"/>
        <end position="137"/>
    </location>
</feature>
<dbReference type="GO" id="GO:0016020">
    <property type="term" value="C:membrane"/>
    <property type="evidence" value="ECO:0007669"/>
    <property type="project" value="TreeGrafter"/>
</dbReference>
<keyword evidence="1" id="KW-0812">Transmembrane</keyword>
<keyword evidence="1" id="KW-1133">Transmembrane helix</keyword>
<gene>
    <name evidence="2" type="ORF">C2E20_1527</name>
</gene>
<feature type="transmembrane region" description="Helical" evidence="1">
    <location>
        <begin position="76"/>
        <end position="100"/>
    </location>
</feature>
<feature type="transmembrane region" description="Helical" evidence="1">
    <location>
        <begin position="6"/>
        <end position="25"/>
    </location>
</feature>
<evidence type="ECO:0000256" key="1">
    <source>
        <dbReference type="SAM" id="Phobius"/>
    </source>
</evidence>
<reference evidence="2 3" key="1">
    <citation type="journal article" date="2018" name="Plant J.">
        <title>Genome sequences of Chlorella sorokiniana UTEX 1602 and Micractinium conductrix SAG 241.80: implications to maltose excretion by a green alga.</title>
        <authorList>
            <person name="Arriola M.B."/>
            <person name="Velmurugan N."/>
            <person name="Zhang Y."/>
            <person name="Plunkett M.H."/>
            <person name="Hondzo H."/>
            <person name="Barney B.M."/>
        </authorList>
    </citation>
    <scope>NUCLEOTIDE SEQUENCE [LARGE SCALE GENOMIC DNA]</scope>
    <source>
        <strain evidence="2 3">SAG 241.80</strain>
    </source>
</reference>
<sequence length="384" mass="41357">MAWVPWVVVPALLAINAVAHLCNVNSWPRRRLATRGWTGAALLALANRADGVAASQPPASFWAWDLIDPCHCVTPVLIPAWALLALRLSALPYFATYFLVRRFADNALHSDWLVFFTNWSFVVFAASMALGAAHLAVHLWQQRRTREGALAGGAAAGSRQEEPAAALLGGAGGSEAPAAGAPADLPATAHGGAVEADVELADGGASDATKLVRAGPTAPEWGLLAKAHLLAAEVACSAELFLAGFYWALLYDGDNDGPMGTNLMVHGLNLIFMLADVALSRLPFVSYHFQAVLLYGTTYQVFMWIYYGATGIWAYSTLDWAKPSSLLYYLLLPCLLALAFFFFWGLAWARERALQRQHWRRQQHLQAAAAAVELQEGSPVGGGD</sequence>
<dbReference type="Proteomes" id="UP000239649">
    <property type="component" value="Unassembled WGS sequence"/>
</dbReference>
<accession>A0A2P6VNP4</accession>
<keyword evidence="1" id="KW-0472">Membrane</keyword>